<evidence type="ECO:0000313" key="2">
    <source>
        <dbReference type="Proteomes" id="UP000789920"/>
    </source>
</evidence>
<sequence>MATHHQLPYVYVIANEQNDLTRKMSKDISIKHINMNTTIKDIKSDNIDKEFDDIDNESNNLDSEIINNIMNFIDIEFHRDCYV</sequence>
<gene>
    <name evidence="1" type="ORF">RPERSI_LOCUS7217</name>
</gene>
<comment type="caution">
    <text evidence="1">The sequence shown here is derived from an EMBL/GenBank/DDBJ whole genome shotgun (WGS) entry which is preliminary data.</text>
</comment>
<accession>A0ACA9N4L8</accession>
<dbReference type="Proteomes" id="UP000789920">
    <property type="component" value="Unassembled WGS sequence"/>
</dbReference>
<dbReference type="EMBL" id="CAJVQC010011987">
    <property type="protein sequence ID" value="CAG8633653.1"/>
    <property type="molecule type" value="Genomic_DNA"/>
</dbReference>
<name>A0ACA9N4L8_9GLOM</name>
<keyword evidence="2" id="KW-1185">Reference proteome</keyword>
<evidence type="ECO:0000313" key="1">
    <source>
        <dbReference type="EMBL" id="CAG8633653.1"/>
    </source>
</evidence>
<feature type="non-terminal residue" evidence="1">
    <location>
        <position position="83"/>
    </location>
</feature>
<organism evidence="1 2">
    <name type="scientific">Racocetra persica</name>
    <dbReference type="NCBI Taxonomy" id="160502"/>
    <lineage>
        <taxon>Eukaryota</taxon>
        <taxon>Fungi</taxon>
        <taxon>Fungi incertae sedis</taxon>
        <taxon>Mucoromycota</taxon>
        <taxon>Glomeromycotina</taxon>
        <taxon>Glomeromycetes</taxon>
        <taxon>Diversisporales</taxon>
        <taxon>Gigasporaceae</taxon>
        <taxon>Racocetra</taxon>
    </lineage>
</organism>
<reference evidence="1" key="1">
    <citation type="submission" date="2021-06" db="EMBL/GenBank/DDBJ databases">
        <authorList>
            <person name="Kallberg Y."/>
            <person name="Tangrot J."/>
            <person name="Rosling A."/>
        </authorList>
    </citation>
    <scope>NUCLEOTIDE SEQUENCE</scope>
    <source>
        <strain evidence="1">MA461A</strain>
    </source>
</reference>
<protein>
    <submittedName>
        <fullName evidence="1">36331_t:CDS:1</fullName>
    </submittedName>
</protein>
<proteinExistence type="predicted"/>